<evidence type="ECO:0000313" key="1">
    <source>
        <dbReference type="EMBL" id="KAH3668049.1"/>
    </source>
</evidence>
<reference evidence="1" key="1">
    <citation type="journal article" date="2021" name="Open Biol.">
        <title>Shared evolutionary footprints suggest mitochondrial oxidative damage underlies multiple complex I losses in fungi.</title>
        <authorList>
            <person name="Schikora-Tamarit M.A."/>
            <person name="Marcet-Houben M."/>
            <person name="Nosek J."/>
            <person name="Gabaldon T."/>
        </authorList>
    </citation>
    <scope>NUCLEOTIDE SEQUENCE</scope>
    <source>
        <strain evidence="1">CBS6075</strain>
    </source>
</reference>
<dbReference type="EMBL" id="JAEUBE010000158">
    <property type="protein sequence ID" value="KAH3668049.1"/>
    <property type="molecule type" value="Genomic_DNA"/>
</dbReference>
<reference evidence="1" key="2">
    <citation type="submission" date="2021-01" db="EMBL/GenBank/DDBJ databases">
        <authorList>
            <person name="Schikora-Tamarit M.A."/>
        </authorList>
    </citation>
    <scope>NUCLEOTIDE SEQUENCE</scope>
    <source>
        <strain evidence="1">CBS6075</strain>
    </source>
</reference>
<proteinExistence type="predicted"/>
<name>A0A9P8PAS2_9ASCO</name>
<keyword evidence="2" id="KW-1185">Reference proteome</keyword>
<protein>
    <submittedName>
        <fullName evidence="1">Uncharacterized protein</fullName>
    </submittedName>
</protein>
<dbReference type="AlphaFoldDB" id="A0A9P8PAS2"/>
<dbReference type="GeneID" id="70233770"/>
<comment type="caution">
    <text evidence="1">The sequence shown here is derived from an EMBL/GenBank/DDBJ whole genome shotgun (WGS) entry which is preliminary data.</text>
</comment>
<dbReference type="Proteomes" id="UP000769157">
    <property type="component" value="Unassembled WGS sequence"/>
</dbReference>
<sequence length="272" mass="29970">MDASNEASFTLGICVRTCSSLSGFFCLFMRLTTMLSRTLEIPTVTSRLIMALTCSLLRYPFSSSNSLLRFSEFCRLLLKLAKKSMSFVCCNKKNSKLAGGISDVITADGSKSADELISLSIICCVLLIRVANSSIDNSWRGLISPKMSSTLAPIFFSNSVHPLLRSHQLKDKNACSARFSSCALWSLSSSKEPYPPSNEIPESFSSLIPLVLDANLIAVSKYDRLDSMFSCRCKNTIRSDSQYSNVKKRVILWFLSSFHSSVLVLICVGPDA</sequence>
<dbReference type="RefSeq" id="XP_046062463.1">
    <property type="nucleotide sequence ID" value="XM_046202604.1"/>
</dbReference>
<gene>
    <name evidence="1" type="ORF">OGAPHI_001803</name>
</gene>
<accession>A0A9P8PAS2</accession>
<organism evidence="1 2">
    <name type="scientific">Ogataea philodendri</name>
    <dbReference type="NCBI Taxonomy" id="1378263"/>
    <lineage>
        <taxon>Eukaryota</taxon>
        <taxon>Fungi</taxon>
        <taxon>Dikarya</taxon>
        <taxon>Ascomycota</taxon>
        <taxon>Saccharomycotina</taxon>
        <taxon>Pichiomycetes</taxon>
        <taxon>Pichiales</taxon>
        <taxon>Pichiaceae</taxon>
        <taxon>Ogataea</taxon>
    </lineage>
</organism>
<evidence type="ECO:0000313" key="2">
    <source>
        <dbReference type="Proteomes" id="UP000769157"/>
    </source>
</evidence>